<dbReference type="InterPro" id="IPR012961">
    <property type="entry name" value="Ski2/MTR4_C"/>
</dbReference>
<reference evidence="7" key="1">
    <citation type="submission" date="2021-02" db="EMBL/GenBank/DDBJ databases">
        <authorList>
            <person name="Nowell W R."/>
        </authorList>
    </citation>
    <scope>NUCLEOTIDE SEQUENCE</scope>
</reference>
<dbReference type="EMBL" id="CAJOBJ010111005">
    <property type="protein sequence ID" value="CAF4631423.1"/>
    <property type="molecule type" value="Genomic_DNA"/>
</dbReference>
<dbReference type="EMBL" id="CAJOBH010091458">
    <property type="protein sequence ID" value="CAF4567313.1"/>
    <property type="molecule type" value="Genomic_DNA"/>
</dbReference>
<dbReference type="Gene3D" id="1.10.3380.30">
    <property type="match status" value="1"/>
</dbReference>
<feature type="non-terminal residue" evidence="7">
    <location>
        <position position="80"/>
    </location>
</feature>
<proteinExistence type="predicted"/>
<dbReference type="GO" id="GO:0004386">
    <property type="term" value="F:helicase activity"/>
    <property type="evidence" value="ECO:0007669"/>
    <property type="project" value="UniProtKB-KW"/>
</dbReference>
<evidence type="ECO:0000313" key="6">
    <source>
        <dbReference type="EMBL" id="CAF4567313.1"/>
    </source>
</evidence>
<name>A0A8S2ZT26_9BILA</name>
<comment type="caution">
    <text evidence="7">The sequence shown here is derived from an EMBL/GenBank/DDBJ whole genome shotgun (WGS) entry which is preliminary data.</text>
</comment>
<evidence type="ECO:0000256" key="2">
    <source>
        <dbReference type="ARBA" id="ARBA00022801"/>
    </source>
</evidence>
<dbReference type="AlphaFoldDB" id="A0A8S2ZT26"/>
<evidence type="ECO:0000313" key="7">
    <source>
        <dbReference type="EMBL" id="CAF4631423.1"/>
    </source>
</evidence>
<dbReference type="Pfam" id="PF08148">
    <property type="entry name" value="DSHCT"/>
    <property type="match status" value="1"/>
</dbReference>
<keyword evidence="2" id="KW-0378">Hydrolase</keyword>
<evidence type="ECO:0000313" key="8">
    <source>
        <dbReference type="Proteomes" id="UP000681720"/>
    </source>
</evidence>
<gene>
    <name evidence="6" type="ORF">BYL167_LOCUS38761</name>
    <name evidence="7" type="ORF">GIL414_LOCUS40228</name>
</gene>
<dbReference type="Proteomes" id="UP000681967">
    <property type="component" value="Unassembled WGS sequence"/>
</dbReference>
<dbReference type="GO" id="GO:0005634">
    <property type="term" value="C:nucleus"/>
    <property type="evidence" value="ECO:0007669"/>
    <property type="project" value="TreeGrafter"/>
</dbReference>
<accession>A0A8S2ZT26</accession>
<dbReference type="GO" id="GO:0016787">
    <property type="term" value="F:hydrolase activity"/>
    <property type="evidence" value="ECO:0007669"/>
    <property type="project" value="UniProtKB-KW"/>
</dbReference>
<dbReference type="Proteomes" id="UP000681720">
    <property type="component" value="Unassembled WGS sequence"/>
</dbReference>
<keyword evidence="4" id="KW-0067">ATP-binding</keyword>
<keyword evidence="3" id="KW-0347">Helicase</keyword>
<dbReference type="InterPro" id="IPR050699">
    <property type="entry name" value="RNA-DNA_Helicase"/>
</dbReference>
<dbReference type="PANTHER" id="PTHR12131">
    <property type="entry name" value="ATP-DEPENDENT RNA AND DNA HELICASE"/>
    <property type="match status" value="1"/>
</dbReference>
<evidence type="ECO:0000256" key="3">
    <source>
        <dbReference type="ARBA" id="ARBA00022806"/>
    </source>
</evidence>
<dbReference type="GO" id="GO:0000460">
    <property type="term" value="P:maturation of 5.8S rRNA"/>
    <property type="evidence" value="ECO:0007669"/>
    <property type="project" value="TreeGrafter"/>
</dbReference>
<feature type="non-terminal residue" evidence="7">
    <location>
        <position position="1"/>
    </location>
</feature>
<sequence>IDAKNELKKAQSLLQIGDLKRHKRVLRRLGYCNSADVIDLKGRVACEIDTGDELVTTELLFNGVFNDLTVSQACALLSCF</sequence>
<dbReference type="PANTHER" id="PTHR12131:SF7">
    <property type="entry name" value="EXOSOME RNA HELICASE MTR4"/>
    <property type="match status" value="1"/>
</dbReference>
<keyword evidence="1" id="KW-0547">Nucleotide-binding</keyword>
<evidence type="ECO:0000259" key="5">
    <source>
        <dbReference type="Pfam" id="PF08148"/>
    </source>
</evidence>
<organism evidence="7 8">
    <name type="scientific">Rotaria magnacalcarata</name>
    <dbReference type="NCBI Taxonomy" id="392030"/>
    <lineage>
        <taxon>Eukaryota</taxon>
        <taxon>Metazoa</taxon>
        <taxon>Spiralia</taxon>
        <taxon>Gnathifera</taxon>
        <taxon>Rotifera</taxon>
        <taxon>Eurotatoria</taxon>
        <taxon>Bdelloidea</taxon>
        <taxon>Philodinida</taxon>
        <taxon>Philodinidae</taxon>
        <taxon>Rotaria</taxon>
    </lineage>
</organism>
<evidence type="ECO:0000256" key="4">
    <source>
        <dbReference type="ARBA" id="ARBA00022840"/>
    </source>
</evidence>
<feature type="domain" description="ATP-dependent RNA helicase Ski2/MTR4 C-terminal" evidence="5">
    <location>
        <begin position="36"/>
        <end position="80"/>
    </location>
</feature>
<dbReference type="GO" id="GO:0005524">
    <property type="term" value="F:ATP binding"/>
    <property type="evidence" value="ECO:0007669"/>
    <property type="project" value="UniProtKB-KW"/>
</dbReference>
<protein>
    <recommendedName>
        <fullName evidence="5">ATP-dependent RNA helicase Ski2/MTR4 C-terminal domain-containing protein</fullName>
    </recommendedName>
</protein>
<evidence type="ECO:0000256" key="1">
    <source>
        <dbReference type="ARBA" id="ARBA00022741"/>
    </source>
</evidence>